<dbReference type="InterPro" id="IPR016768">
    <property type="entry name" value="UCP019883"/>
</dbReference>
<feature type="transmembrane region" description="Helical" evidence="1">
    <location>
        <begin position="41"/>
        <end position="61"/>
    </location>
</feature>
<evidence type="ECO:0000313" key="3">
    <source>
        <dbReference type="Proteomes" id="UP001184230"/>
    </source>
</evidence>
<accession>A0ABU1NHG2</accession>
<dbReference type="RefSeq" id="WP_309904179.1">
    <property type="nucleotide sequence ID" value="NZ_JAVDRF010000008.1"/>
</dbReference>
<protein>
    <recommendedName>
        <fullName evidence="4">Transmembrane protein</fullName>
    </recommendedName>
</protein>
<proteinExistence type="predicted"/>
<evidence type="ECO:0000313" key="2">
    <source>
        <dbReference type="EMBL" id="MDR6537893.1"/>
    </source>
</evidence>
<gene>
    <name evidence="2" type="ORF">J2739_003679</name>
</gene>
<dbReference type="Pfam" id="PF10993">
    <property type="entry name" value="DUF2818"/>
    <property type="match status" value="1"/>
</dbReference>
<keyword evidence="1" id="KW-0472">Membrane</keyword>
<keyword evidence="1" id="KW-0812">Transmembrane</keyword>
<feature type="transmembrane region" description="Helical" evidence="1">
    <location>
        <begin position="73"/>
        <end position="96"/>
    </location>
</feature>
<dbReference type="EMBL" id="JAVDRF010000008">
    <property type="protein sequence ID" value="MDR6537893.1"/>
    <property type="molecule type" value="Genomic_DNA"/>
</dbReference>
<organism evidence="2 3">
    <name type="scientific">Variovorax soli</name>
    <dbReference type="NCBI Taxonomy" id="376815"/>
    <lineage>
        <taxon>Bacteria</taxon>
        <taxon>Pseudomonadati</taxon>
        <taxon>Pseudomonadota</taxon>
        <taxon>Betaproteobacteria</taxon>
        <taxon>Burkholderiales</taxon>
        <taxon>Comamonadaceae</taxon>
        <taxon>Variovorax</taxon>
    </lineage>
</organism>
<sequence length="101" mass="11106">MSQEASVWLVLLVAVLAANLPFLNERLLGVVPLAGRVKSLALRVGELVILYLGAGGIGLLFERRAGQIAPQGWEFYAITGALFLVLAFPGFTWRYLLKHRK</sequence>
<dbReference type="Proteomes" id="UP001184230">
    <property type="component" value="Unassembled WGS sequence"/>
</dbReference>
<dbReference type="PIRSF" id="PIRSF019883">
    <property type="entry name" value="UCP019883"/>
    <property type="match status" value="1"/>
</dbReference>
<name>A0ABU1NHG2_9BURK</name>
<evidence type="ECO:0008006" key="4">
    <source>
        <dbReference type="Google" id="ProtNLM"/>
    </source>
</evidence>
<comment type="caution">
    <text evidence="2">The sequence shown here is derived from an EMBL/GenBank/DDBJ whole genome shotgun (WGS) entry which is preliminary data.</text>
</comment>
<evidence type="ECO:0000256" key="1">
    <source>
        <dbReference type="SAM" id="Phobius"/>
    </source>
</evidence>
<keyword evidence="3" id="KW-1185">Reference proteome</keyword>
<reference evidence="2 3" key="1">
    <citation type="submission" date="2023-07" db="EMBL/GenBank/DDBJ databases">
        <title>Sorghum-associated microbial communities from plants grown in Nebraska, USA.</title>
        <authorList>
            <person name="Schachtman D."/>
        </authorList>
    </citation>
    <scope>NUCLEOTIDE SEQUENCE [LARGE SCALE GENOMIC DNA]</scope>
    <source>
        <strain evidence="2 3">DS1781</strain>
    </source>
</reference>
<keyword evidence="1" id="KW-1133">Transmembrane helix</keyword>